<dbReference type="InterPro" id="IPR035986">
    <property type="entry name" value="PKD_dom_sf"/>
</dbReference>
<organism evidence="3 4">
    <name type="scientific">Fulvivirga sedimenti</name>
    <dbReference type="NCBI Taxonomy" id="2879465"/>
    <lineage>
        <taxon>Bacteria</taxon>
        <taxon>Pseudomonadati</taxon>
        <taxon>Bacteroidota</taxon>
        <taxon>Cytophagia</taxon>
        <taxon>Cytophagales</taxon>
        <taxon>Fulvivirgaceae</taxon>
        <taxon>Fulvivirga</taxon>
    </lineage>
</organism>
<feature type="chain" id="PRO_5040767253" evidence="1">
    <location>
        <begin position="21"/>
        <end position="1270"/>
    </location>
</feature>
<feature type="signal peptide" evidence="1">
    <location>
        <begin position="1"/>
        <end position="20"/>
    </location>
</feature>
<dbReference type="Pfam" id="PF13585">
    <property type="entry name" value="CHU_C"/>
    <property type="match status" value="1"/>
</dbReference>
<evidence type="ECO:0000259" key="2">
    <source>
        <dbReference type="PROSITE" id="PS50093"/>
    </source>
</evidence>
<evidence type="ECO:0000313" key="4">
    <source>
        <dbReference type="Proteomes" id="UP001139409"/>
    </source>
</evidence>
<keyword evidence="1" id="KW-0732">Signal</keyword>
<dbReference type="RefSeq" id="WP_225696710.1">
    <property type="nucleotide sequence ID" value="NZ_JAIXNE010000001.1"/>
</dbReference>
<dbReference type="PANTHER" id="PTHR36842">
    <property type="entry name" value="PROTEIN TOLB HOMOLOG"/>
    <property type="match status" value="1"/>
</dbReference>
<dbReference type="Proteomes" id="UP001139409">
    <property type="component" value="Unassembled WGS sequence"/>
</dbReference>
<dbReference type="CDD" id="cd00146">
    <property type="entry name" value="PKD"/>
    <property type="match status" value="3"/>
</dbReference>
<dbReference type="Gene3D" id="2.60.40.10">
    <property type="entry name" value="Immunoglobulins"/>
    <property type="match status" value="6"/>
</dbReference>
<feature type="domain" description="PKD" evidence="2">
    <location>
        <begin position="1117"/>
        <end position="1171"/>
    </location>
</feature>
<feature type="domain" description="PKD" evidence="2">
    <location>
        <begin position="1002"/>
        <end position="1088"/>
    </location>
</feature>
<sequence length="1270" mass="139740">MRNLKIIFLSVFLLAGMVEAYGQCNTLRPQIDITFNTDQDCAPSSVTEYTIKYYFNVPQDPATIAILFEWNDPGNNTTLVNLFSATPMVVSGGDREFEATATFTYPDNDDCSFSPTAYILINGAICPTSRQVQTAYSWARDNQFGAQLDISPNTWDVCYGDPVVNAVFQDASEFNCNINVEPDNPNRQTRHVQFVYGNLATHNAAATILDLSLNDGGPVTLTDGAGNLVGLETRGTAGLQITAAHFGPIDNIPFPADGPISVSFPMNAPANPANMIGNQFEITMFNWNICNPYNGDPNNPNYEDAISTTAYIRIVDDPDPLFETHKNSYTGPVPPGREFCIGQEIFLTNGSAGASNYRWEIYDGPTDSDPLLASRTNISTTFTYNTAGNKLIRLYAINGNAQSACERFIDIIVNITPSRIANITTTDLADNAITPEFCQTAGNSSTFNVRFYDTSTGVVGGNTQWRWVFLDENGIAFRNEPASGYSDVELGPFDQSFVNPGVYRVRLFTRNSVTGCTSRDEIEVKVFPPPVVDFTAGNACEGTEVAFLDMSTLNNPVDGETIQLREWDFNYDGTNFNPDPLYNDSTDFSRILGAPGTYDVALRVTTSGNCSEMTVHPVTVNAVPLANIATITSDGCSPQIVNLQNNSVNGQPDVVDQFIWEVNDGSGFVVDSVQRPTDPGFTDMYQMVLVNNTTSDINFQIRQRVRLANGCETVSNVLNVLVFPSPQAAFAVMNYSPFDDNCSPITVDFQVLAATVALGPTSYDWTISDNTGIVYTENTGTNTNFSYSFTNNTQSLKDYIVRLQANFPSGCPADTTTTIRVNPVPSSAFMIDTLEITCNIFRVQISANSKGLDRYDWVIRENGLTVFASDVVGDTFEYTFNRSSVNKNVDIDLQTTNFANCISNVTTNSLVVPQSNPVNASFTVSPPETTLPNTTFTLTNNSTGNNLTYLWDFGDGTTSNLANPGTHSYPTFGDYLISLRIEADLGCVDSTSILVRVNPIPPIVDFAYDPPNGCAPLTVQFTNLSQYADPTTYFWDFGDGIGTSRNENPVYTYSQPGLYTVSLSASNVTGDTITETKFEIIEVFNRPIADFTIKSPVLYIPDDIMYIRNDSRFATRFEWDFGDGNTSTEAQPTHRYEKEGFYDITLTAYNDQGCVDVLTLESIVQARNGGRLLVPNAFSPNLYGPTGGGLGEDPNSNDVFRPKVQGVVEYELMIFNRWGELLFHTTDKNIGWDGYYKGELSPQDVYVYQIKVVFVNGERVMRTGDVNLIR</sequence>
<dbReference type="AlphaFoldDB" id="A0A9X1HKK6"/>
<comment type="caution">
    <text evidence="3">The sequence shown here is derived from an EMBL/GenBank/DDBJ whole genome shotgun (WGS) entry which is preliminary data.</text>
</comment>
<dbReference type="InterPro" id="IPR022409">
    <property type="entry name" value="PKD/Chitinase_dom"/>
</dbReference>
<proteinExistence type="predicted"/>
<dbReference type="InterPro" id="IPR013783">
    <property type="entry name" value="Ig-like_fold"/>
</dbReference>
<evidence type="ECO:0000256" key="1">
    <source>
        <dbReference type="SAM" id="SignalP"/>
    </source>
</evidence>
<evidence type="ECO:0000313" key="3">
    <source>
        <dbReference type="EMBL" id="MCA6073596.1"/>
    </source>
</evidence>
<dbReference type="InterPro" id="IPR000601">
    <property type="entry name" value="PKD_dom"/>
</dbReference>
<accession>A0A9X1HKK6</accession>
<dbReference type="SUPFAM" id="SSF49299">
    <property type="entry name" value="PKD domain"/>
    <property type="match status" value="4"/>
</dbReference>
<keyword evidence="4" id="KW-1185">Reference proteome</keyword>
<gene>
    <name evidence="3" type="ORF">LDX50_01900</name>
</gene>
<dbReference type="EMBL" id="JAIXNE010000001">
    <property type="protein sequence ID" value="MCA6073596.1"/>
    <property type="molecule type" value="Genomic_DNA"/>
</dbReference>
<dbReference type="PANTHER" id="PTHR36842:SF1">
    <property type="entry name" value="PROTEIN TOLB"/>
    <property type="match status" value="1"/>
</dbReference>
<name>A0A9X1HKK6_9BACT</name>
<dbReference type="Pfam" id="PF18911">
    <property type="entry name" value="PKD_4"/>
    <property type="match status" value="3"/>
</dbReference>
<dbReference type="SMART" id="SM00089">
    <property type="entry name" value="PKD"/>
    <property type="match status" value="4"/>
</dbReference>
<feature type="domain" description="PKD" evidence="2">
    <location>
        <begin position="919"/>
        <end position="997"/>
    </location>
</feature>
<reference evidence="3" key="1">
    <citation type="submission" date="2021-09" db="EMBL/GenBank/DDBJ databases">
        <title>Fulvivirga sp. isolated from coastal sediment.</title>
        <authorList>
            <person name="Yu H."/>
        </authorList>
    </citation>
    <scope>NUCLEOTIDE SEQUENCE</scope>
    <source>
        <strain evidence="3">1062</strain>
    </source>
</reference>
<dbReference type="PROSITE" id="PS50093">
    <property type="entry name" value="PKD"/>
    <property type="match status" value="3"/>
</dbReference>
<protein>
    <submittedName>
        <fullName evidence="3">PKD domain-containing protein</fullName>
    </submittedName>
</protein>